<name>A0A1I2JUS8_9BACT</name>
<evidence type="ECO:0000313" key="2">
    <source>
        <dbReference type="Proteomes" id="UP000199513"/>
    </source>
</evidence>
<dbReference type="RefSeq" id="WP_091549352.1">
    <property type="nucleotide sequence ID" value="NZ_FONY01000059.1"/>
</dbReference>
<evidence type="ECO:0000313" key="1">
    <source>
        <dbReference type="EMBL" id="SFF56566.1"/>
    </source>
</evidence>
<dbReference type="PROSITE" id="PS51257">
    <property type="entry name" value="PROKAR_LIPOPROTEIN"/>
    <property type="match status" value="1"/>
</dbReference>
<dbReference type="AlphaFoldDB" id="A0A1I2JUS8"/>
<protein>
    <submittedName>
        <fullName evidence="1">Uncharacterized protein</fullName>
    </submittedName>
</protein>
<keyword evidence="2" id="KW-1185">Reference proteome</keyword>
<dbReference type="EMBL" id="FONY01000059">
    <property type="protein sequence ID" value="SFF56566.1"/>
    <property type="molecule type" value="Genomic_DNA"/>
</dbReference>
<dbReference type="OrthoDB" id="679501at2"/>
<dbReference type="Proteomes" id="UP000199513">
    <property type="component" value="Unassembled WGS sequence"/>
</dbReference>
<gene>
    <name evidence="1" type="ORF">SAMN04488541_105917</name>
</gene>
<proteinExistence type="predicted"/>
<sequence length="129" mass="14708">MKRYFFPFILICFAISCSKPAPFDPRFSGFEGSGTVIGKVQNCSDNTNTWLISFEQYMPVPINRILSRDSIVYEGDKYYNVVKVQNPPEALQKRNLRISLLELDSISNNSTIGCNTFVLVSIKHFDVNK</sequence>
<accession>A0A1I2JUS8</accession>
<reference evidence="1 2" key="1">
    <citation type="submission" date="2016-10" db="EMBL/GenBank/DDBJ databases">
        <authorList>
            <person name="de Groot N.N."/>
        </authorList>
    </citation>
    <scope>NUCLEOTIDE SEQUENCE [LARGE SCALE GENOMIC DNA]</scope>
    <source>
        <strain>GEY</strain>
        <strain evidence="2">DSM 9560</strain>
    </source>
</reference>
<organism evidence="1 2">
    <name type="scientific">Thermoflexibacter ruber</name>
    <dbReference type="NCBI Taxonomy" id="1003"/>
    <lineage>
        <taxon>Bacteria</taxon>
        <taxon>Pseudomonadati</taxon>
        <taxon>Bacteroidota</taxon>
        <taxon>Cytophagia</taxon>
        <taxon>Cytophagales</taxon>
        <taxon>Thermoflexibacteraceae</taxon>
        <taxon>Thermoflexibacter</taxon>
    </lineage>
</organism>